<sequence>MLNHMVDVAALLEDLAAECADLDRIVAALPAADWSRDTPATGWTIAHQIGHLTWTDEVATRSATDAAAFGELVRTALPRAATFVDEAAVEAAAAPPDELLARWRRGREAFGNALLAVPAGTKLSWFGPPMSPASMISARLMETWAHGQDIADTLGVTRTPTARLRTIAHIGVRTRNFAYAVNELAVPAEEFRIELTAPDGTVWSWGPEAASQRVTGPAVDFCLRVTQRRHPDDLALTATGADARQWLRIAQAFAGPTGSGRAAGQFA</sequence>
<dbReference type="Gene3D" id="1.20.120.450">
    <property type="entry name" value="dinb family like domain"/>
    <property type="match status" value="1"/>
</dbReference>
<dbReference type="InterPro" id="IPR034660">
    <property type="entry name" value="DinB/YfiT-like"/>
</dbReference>
<dbReference type="InterPro" id="IPR024344">
    <property type="entry name" value="MDMPI_metal-binding"/>
</dbReference>
<dbReference type="NCBIfam" id="TIGR03083">
    <property type="entry name" value="maleylpyruvate isomerase family mycothiol-dependent enzyme"/>
    <property type="match status" value="1"/>
</dbReference>
<dbReference type="InterPro" id="IPR017518">
    <property type="entry name" value="CHP03084"/>
</dbReference>
<name>A0A7K0DAX8_9NOCA</name>
<dbReference type="InterPro" id="IPR017517">
    <property type="entry name" value="Maleyloyr_isom"/>
</dbReference>
<dbReference type="AlphaFoldDB" id="A0A7K0DAX8"/>
<proteinExistence type="predicted"/>
<evidence type="ECO:0000313" key="4">
    <source>
        <dbReference type="Proteomes" id="UP000438448"/>
    </source>
</evidence>
<comment type="caution">
    <text evidence="3">The sequence shown here is derived from an EMBL/GenBank/DDBJ whole genome shotgun (WGS) entry which is preliminary data.</text>
</comment>
<feature type="domain" description="tRNA wybutosine-synthesis" evidence="1">
    <location>
        <begin position="187"/>
        <end position="239"/>
    </location>
</feature>
<keyword evidence="4" id="KW-1185">Reference proteome</keyword>
<protein>
    <recommendedName>
        <fullName evidence="5">TIGR03084 family protein</fullName>
    </recommendedName>
</protein>
<reference evidence="3 4" key="1">
    <citation type="submission" date="2019-10" db="EMBL/GenBank/DDBJ databases">
        <title>Nocardia macrotermitis sp. nov. and Nocardia aurantia sp. nov., isolated from the gut of fungus growing-termite Macrotermes natalensis.</title>
        <authorList>
            <person name="Benndorf R."/>
            <person name="Schwitalla J."/>
            <person name="Martin K."/>
            <person name="De Beer W."/>
            <person name="Kaster A.-K."/>
            <person name="Vollmers J."/>
            <person name="Poulsen M."/>
            <person name="Beemelmanns C."/>
        </authorList>
    </citation>
    <scope>NUCLEOTIDE SEQUENCE [LARGE SCALE GENOMIC DNA]</scope>
    <source>
        <strain evidence="3 4">RB20</strain>
    </source>
</reference>
<evidence type="ECO:0008006" key="5">
    <source>
        <dbReference type="Google" id="ProtNLM"/>
    </source>
</evidence>
<dbReference type="EMBL" id="WEGK01000016">
    <property type="protein sequence ID" value="MQY22930.1"/>
    <property type="molecule type" value="Genomic_DNA"/>
</dbReference>
<dbReference type="NCBIfam" id="TIGR03084">
    <property type="entry name" value="TIGR03084 family metal-binding protein"/>
    <property type="match status" value="1"/>
</dbReference>
<evidence type="ECO:0000313" key="3">
    <source>
        <dbReference type="EMBL" id="MQY22930.1"/>
    </source>
</evidence>
<evidence type="ECO:0000259" key="2">
    <source>
        <dbReference type="Pfam" id="PF11716"/>
    </source>
</evidence>
<dbReference type="GO" id="GO:0046872">
    <property type="term" value="F:metal ion binding"/>
    <property type="evidence" value="ECO:0007669"/>
    <property type="project" value="InterPro"/>
</dbReference>
<dbReference type="Proteomes" id="UP000438448">
    <property type="component" value="Unassembled WGS sequence"/>
</dbReference>
<dbReference type="Pfam" id="PF08608">
    <property type="entry name" value="Wyosine_form"/>
    <property type="match status" value="1"/>
</dbReference>
<accession>A0A7K0DAX8</accession>
<feature type="domain" description="Mycothiol-dependent maleylpyruvate isomerase metal-binding" evidence="2">
    <location>
        <begin position="15"/>
        <end position="151"/>
    </location>
</feature>
<gene>
    <name evidence="3" type="ORF">NRB20_60540</name>
</gene>
<evidence type="ECO:0000259" key="1">
    <source>
        <dbReference type="Pfam" id="PF08608"/>
    </source>
</evidence>
<dbReference type="InterPro" id="IPR013917">
    <property type="entry name" value="tRNA_wybutosine-synth"/>
</dbReference>
<dbReference type="Pfam" id="PF11716">
    <property type="entry name" value="MDMPI_N"/>
    <property type="match status" value="1"/>
</dbReference>
<organism evidence="3 4">
    <name type="scientific">Nocardia macrotermitis</name>
    <dbReference type="NCBI Taxonomy" id="2585198"/>
    <lineage>
        <taxon>Bacteria</taxon>
        <taxon>Bacillati</taxon>
        <taxon>Actinomycetota</taxon>
        <taxon>Actinomycetes</taxon>
        <taxon>Mycobacteriales</taxon>
        <taxon>Nocardiaceae</taxon>
        <taxon>Nocardia</taxon>
    </lineage>
</organism>
<dbReference type="SUPFAM" id="SSF109854">
    <property type="entry name" value="DinB/YfiT-like putative metalloenzymes"/>
    <property type="match status" value="1"/>
</dbReference>